<accession>A0ABV3H8J8</accession>
<organism evidence="2 3">
    <name type="scientific">Nonomuraea bangladeshensis</name>
    <dbReference type="NCBI Taxonomy" id="404385"/>
    <lineage>
        <taxon>Bacteria</taxon>
        <taxon>Bacillati</taxon>
        <taxon>Actinomycetota</taxon>
        <taxon>Actinomycetes</taxon>
        <taxon>Streptosporangiales</taxon>
        <taxon>Streptosporangiaceae</taxon>
        <taxon>Nonomuraea</taxon>
    </lineage>
</organism>
<feature type="chain" id="PRO_5046004070" description="DUF2092 domain-containing protein" evidence="1">
    <location>
        <begin position="26"/>
        <end position="279"/>
    </location>
</feature>
<evidence type="ECO:0000313" key="3">
    <source>
        <dbReference type="Proteomes" id="UP001552427"/>
    </source>
</evidence>
<keyword evidence="1" id="KW-0732">Signal</keyword>
<reference evidence="2 3" key="1">
    <citation type="submission" date="2024-06" db="EMBL/GenBank/DDBJ databases">
        <title>The Natural Products Discovery Center: Release of the First 8490 Sequenced Strains for Exploring Actinobacteria Biosynthetic Diversity.</title>
        <authorList>
            <person name="Kalkreuter E."/>
            <person name="Kautsar S.A."/>
            <person name="Yang D."/>
            <person name="Bader C.D."/>
            <person name="Teijaro C.N."/>
            <person name="Fluegel L."/>
            <person name="Davis C.M."/>
            <person name="Simpson J.R."/>
            <person name="Lauterbach L."/>
            <person name="Steele A.D."/>
            <person name="Gui C."/>
            <person name="Meng S."/>
            <person name="Li G."/>
            <person name="Viehrig K."/>
            <person name="Ye F."/>
            <person name="Su P."/>
            <person name="Kiefer A.F."/>
            <person name="Nichols A."/>
            <person name="Cepeda A.J."/>
            <person name="Yan W."/>
            <person name="Fan B."/>
            <person name="Jiang Y."/>
            <person name="Adhikari A."/>
            <person name="Zheng C.-J."/>
            <person name="Schuster L."/>
            <person name="Cowan T.M."/>
            <person name="Smanski M.J."/>
            <person name="Chevrette M.G."/>
            <person name="De Carvalho L.P.S."/>
            <person name="Shen B."/>
        </authorList>
    </citation>
    <scope>NUCLEOTIDE SEQUENCE [LARGE SCALE GENOMIC DNA]</scope>
    <source>
        <strain evidence="2 3">NPDC049574</strain>
    </source>
</reference>
<dbReference type="RefSeq" id="WP_364454056.1">
    <property type="nucleotide sequence ID" value="NZ_JBFARM010000007.1"/>
</dbReference>
<evidence type="ECO:0000256" key="1">
    <source>
        <dbReference type="SAM" id="SignalP"/>
    </source>
</evidence>
<evidence type="ECO:0008006" key="4">
    <source>
        <dbReference type="Google" id="ProtNLM"/>
    </source>
</evidence>
<proteinExistence type="predicted"/>
<comment type="caution">
    <text evidence="2">The sequence shown here is derived from an EMBL/GenBank/DDBJ whole genome shotgun (WGS) entry which is preliminary data.</text>
</comment>
<dbReference type="EMBL" id="JBFARM010000007">
    <property type="protein sequence ID" value="MEV4288785.1"/>
    <property type="molecule type" value="Genomic_DNA"/>
</dbReference>
<gene>
    <name evidence="2" type="ORF">AB0K40_25035</name>
</gene>
<dbReference type="Proteomes" id="UP001552427">
    <property type="component" value="Unassembled WGS sequence"/>
</dbReference>
<evidence type="ECO:0000313" key="2">
    <source>
        <dbReference type="EMBL" id="MEV4288785.1"/>
    </source>
</evidence>
<name>A0ABV3H8J8_9ACTN</name>
<keyword evidence="3" id="KW-1185">Reference proteome</keyword>
<protein>
    <recommendedName>
        <fullName evidence="4">DUF2092 domain-containing protein</fullName>
    </recommendedName>
</protein>
<sequence length="279" mass="29851">MKRTIVGVAVVAGALQLAVAAPAQAAQNIDPVKVLKSELARGKGVNVRATARVTYSAGEYISSTLDGTVEFDARGARAADTSQNLSYSKSLLAKMAKVSPRETETLQHSPVRVLSSGRVSYVSGAVVQDALPEGTSWVRYGGTDVPSGNLLLDVFEPATLKALMDHRSSWSGGVVKGTIKPHELARASASFVARYGEQWMKSRPGRISYALRLSAGGRVERVSVTGELPYDKGSVRVQSDTTYTEWGRQVTVLLPLRGEVIDQPEVKDEVPAQAPALWS</sequence>
<feature type="signal peptide" evidence="1">
    <location>
        <begin position="1"/>
        <end position="25"/>
    </location>
</feature>